<feature type="transmembrane region" description="Helical" evidence="3">
    <location>
        <begin position="192"/>
        <end position="209"/>
    </location>
</feature>
<gene>
    <name evidence="4" type="ORF">SAMN05216602_1287</name>
</gene>
<sequence>MLIYKHRLFIFMKNIFVVQPFLLLSVVLLSVCFVYWPGLSGGFLFDDQPNLETMGDLGGVSNLETFRAFVFSGWAGPTGRPLSLASFLLDDNTWPSYAPWFKYTNLLIHILCGLLLCWATLLLMRNLKSVSERQAQWIAVLTCALWVLHPYMVSTTLYVVQRMAQLATLFCLVGIVLYLSARLQMAIRTRRAYVLMTLAIGAGTLLATFSKENGALLPLLILVIEFCLPKDGKPVWQWRAVFLWLPSVAIAVLLARYIDFSDNPWPSRNFNQVERLLTEARIVCEYLLHLFVPRIEGNGLYQDGYVISNGLFEPVSTFFAIVFLFALVVFAFLLRKKTPLISLAILFFFAAHLMESTVVGLELYFEHRNHLAALFLFLPLAYHCVILTGRFKLLPVVAVAILGVLASMTWLRASLWSNSEKLELYWMQAATESPRAINSMTAYYMKNGQYEKANEYLFAESERLSHSSLLTVRLLLQKVYVGAASEQDFIEAGERLKVQQFDAQTVKGVRTIVEAVLESNSPEYVRYTLNLLGAMDSSIVYNQFPLFIRLVAYLRAQIYLHLGDTAQAYEYYSLAMSLYQETDAALAMVAEVASGGHPKEALALLEQATKVLAQQDSRKLKRSRTSYEQDIAYLDSALKEAIKTENPATEAP</sequence>
<feature type="transmembrane region" description="Helical" evidence="3">
    <location>
        <begin position="103"/>
        <end position="123"/>
    </location>
</feature>
<feature type="transmembrane region" description="Helical" evidence="3">
    <location>
        <begin position="341"/>
        <end position="365"/>
    </location>
</feature>
<proteinExistence type="predicted"/>
<dbReference type="PANTHER" id="PTHR44227:SF3">
    <property type="entry name" value="PROTEIN O-MANNOSYL-TRANSFERASE TMTC4"/>
    <property type="match status" value="1"/>
</dbReference>
<dbReference type="Gene3D" id="1.25.40.10">
    <property type="entry name" value="Tetratricopeptide repeat domain"/>
    <property type="match status" value="1"/>
</dbReference>
<keyword evidence="2" id="KW-0802">TPR repeat</keyword>
<keyword evidence="3" id="KW-0812">Transmembrane</keyword>
<reference evidence="5" key="1">
    <citation type="submission" date="2016-10" db="EMBL/GenBank/DDBJ databases">
        <authorList>
            <person name="Varghese N."/>
            <person name="Submissions S."/>
        </authorList>
    </citation>
    <scope>NUCLEOTIDE SEQUENCE [LARGE SCALE GENOMIC DNA]</scope>
    <source>
        <strain evidence="5">LMG 22563</strain>
    </source>
</reference>
<dbReference type="EMBL" id="FORC01000001">
    <property type="protein sequence ID" value="SFI40974.1"/>
    <property type="molecule type" value="Genomic_DNA"/>
</dbReference>
<evidence type="ECO:0000256" key="1">
    <source>
        <dbReference type="ARBA" id="ARBA00022737"/>
    </source>
</evidence>
<dbReference type="GO" id="GO:0000030">
    <property type="term" value="F:mannosyltransferase activity"/>
    <property type="evidence" value="ECO:0007669"/>
    <property type="project" value="TreeGrafter"/>
</dbReference>
<keyword evidence="3" id="KW-0472">Membrane</keyword>
<feature type="transmembrane region" description="Helical" evidence="3">
    <location>
        <begin position="159"/>
        <end position="180"/>
    </location>
</feature>
<feature type="transmembrane region" description="Helical" evidence="3">
    <location>
        <begin position="393"/>
        <end position="411"/>
    </location>
</feature>
<evidence type="ECO:0000256" key="3">
    <source>
        <dbReference type="SAM" id="Phobius"/>
    </source>
</evidence>
<dbReference type="Proteomes" id="UP000183018">
    <property type="component" value="Unassembled WGS sequence"/>
</dbReference>
<keyword evidence="1" id="KW-0677">Repeat</keyword>
<dbReference type="OrthoDB" id="8566379at2"/>
<feature type="transmembrane region" description="Helical" evidence="3">
    <location>
        <begin position="371"/>
        <end position="388"/>
    </location>
</feature>
<dbReference type="GO" id="GO:0035269">
    <property type="term" value="P:protein O-linked glycosylation via mannose"/>
    <property type="evidence" value="ECO:0007669"/>
    <property type="project" value="TreeGrafter"/>
</dbReference>
<evidence type="ECO:0000313" key="4">
    <source>
        <dbReference type="EMBL" id="SFI40974.1"/>
    </source>
</evidence>
<keyword evidence="3" id="KW-1133">Transmembrane helix</keyword>
<feature type="transmembrane region" description="Helical" evidence="3">
    <location>
        <begin position="238"/>
        <end position="258"/>
    </location>
</feature>
<dbReference type="GO" id="GO:0030968">
    <property type="term" value="P:endoplasmic reticulum unfolded protein response"/>
    <property type="evidence" value="ECO:0007669"/>
    <property type="project" value="TreeGrafter"/>
</dbReference>
<feature type="transmembrane region" description="Helical" evidence="3">
    <location>
        <begin position="315"/>
        <end position="334"/>
    </location>
</feature>
<keyword evidence="5" id="KW-1185">Reference proteome</keyword>
<feature type="transmembrane region" description="Helical" evidence="3">
    <location>
        <begin position="135"/>
        <end position="153"/>
    </location>
</feature>
<feature type="transmembrane region" description="Helical" evidence="3">
    <location>
        <begin position="21"/>
        <end position="45"/>
    </location>
</feature>
<evidence type="ECO:0000256" key="2">
    <source>
        <dbReference type="ARBA" id="ARBA00022803"/>
    </source>
</evidence>
<name>A0A1I3HZ37_9GAMM</name>
<feature type="transmembrane region" description="Helical" evidence="3">
    <location>
        <begin position="215"/>
        <end position="231"/>
    </location>
</feature>
<dbReference type="InterPro" id="IPR052346">
    <property type="entry name" value="O-mannosyl-transferase_TMTC"/>
</dbReference>
<organism evidence="4 5">
    <name type="scientific">Phytopseudomonas argentinensis</name>
    <dbReference type="NCBI Taxonomy" id="289370"/>
    <lineage>
        <taxon>Bacteria</taxon>
        <taxon>Pseudomonadati</taxon>
        <taxon>Pseudomonadota</taxon>
        <taxon>Gammaproteobacteria</taxon>
        <taxon>Pseudomonadales</taxon>
        <taxon>Pseudomonadaceae</taxon>
        <taxon>Phytopseudomonas</taxon>
    </lineage>
</organism>
<dbReference type="AlphaFoldDB" id="A0A1I3HZ37"/>
<dbReference type="STRING" id="289370.SAMN05216602_1287"/>
<protein>
    <submittedName>
        <fullName evidence="4">Uncharacterized protein</fullName>
    </submittedName>
</protein>
<dbReference type="InterPro" id="IPR011990">
    <property type="entry name" value="TPR-like_helical_dom_sf"/>
</dbReference>
<accession>A0A1I3HZ37</accession>
<dbReference type="RefSeq" id="WP_074881494.1">
    <property type="nucleotide sequence ID" value="NZ_FORC01000001.1"/>
</dbReference>
<dbReference type="PANTHER" id="PTHR44227">
    <property type="match status" value="1"/>
</dbReference>
<evidence type="ECO:0000313" key="5">
    <source>
        <dbReference type="Proteomes" id="UP000183018"/>
    </source>
</evidence>